<accession>A0A6M1R0Q7</accession>
<name>A0A6M1R0Q7_9ACTN</name>
<dbReference type="AlphaFoldDB" id="A0A6M1R0Q7"/>
<evidence type="ECO:0000256" key="6">
    <source>
        <dbReference type="SAM" id="MobiDB-lite"/>
    </source>
</evidence>
<reference evidence="9 10" key="1">
    <citation type="submission" date="2020-02" db="EMBL/GenBank/DDBJ databases">
        <title>Whole-genome analyses of novel actinobacteria.</title>
        <authorList>
            <person name="Sahin N."/>
        </authorList>
    </citation>
    <scope>NUCLEOTIDE SEQUENCE [LARGE SCALE GENOMIC DNA]</scope>
    <source>
        <strain evidence="9 10">KC13</strain>
    </source>
</reference>
<proteinExistence type="predicted"/>
<dbReference type="GO" id="GO:0005886">
    <property type="term" value="C:plasma membrane"/>
    <property type="evidence" value="ECO:0007669"/>
    <property type="project" value="UniProtKB-SubCell"/>
</dbReference>
<evidence type="ECO:0000313" key="9">
    <source>
        <dbReference type="EMBL" id="NGN92231.1"/>
    </source>
</evidence>
<keyword evidence="2" id="KW-1003">Cell membrane</keyword>
<feature type="transmembrane region" description="Helical" evidence="7">
    <location>
        <begin position="126"/>
        <end position="149"/>
    </location>
</feature>
<evidence type="ECO:0000256" key="5">
    <source>
        <dbReference type="ARBA" id="ARBA00023136"/>
    </source>
</evidence>
<organism evidence="9 10">
    <name type="scientific">Nocardioides turkmenicus</name>
    <dbReference type="NCBI Taxonomy" id="2711220"/>
    <lineage>
        <taxon>Bacteria</taxon>
        <taxon>Bacillati</taxon>
        <taxon>Actinomycetota</taxon>
        <taxon>Actinomycetes</taxon>
        <taxon>Propionibacteriales</taxon>
        <taxon>Nocardioidaceae</taxon>
        <taxon>Nocardioides</taxon>
    </lineage>
</organism>
<dbReference type="InterPro" id="IPR051791">
    <property type="entry name" value="Pra-immunoreactive"/>
</dbReference>
<evidence type="ECO:0000259" key="8">
    <source>
        <dbReference type="Pfam" id="PF06271"/>
    </source>
</evidence>
<dbReference type="RefSeq" id="WP_165109999.1">
    <property type="nucleotide sequence ID" value="NZ_JAALAA010000004.1"/>
</dbReference>
<comment type="subcellular location">
    <subcellularLocation>
        <location evidence="1">Cell membrane</location>
        <topology evidence="1">Multi-pass membrane protein</topology>
    </subcellularLocation>
</comment>
<evidence type="ECO:0000256" key="1">
    <source>
        <dbReference type="ARBA" id="ARBA00004651"/>
    </source>
</evidence>
<evidence type="ECO:0000313" key="10">
    <source>
        <dbReference type="Proteomes" id="UP000483261"/>
    </source>
</evidence>
<dbReference type="Proteomes" id="UP000483261">
    <property type="component" value="Unassembled WGS sequence"/>
</dbReference>
<keyword evidence="4 7" id="KW-1133">Transmembrane helix</keyword>
<evidence type="ECO:0000256" key="2">
    <source>
        <dbReference type="ARBA" id="ARBA00022475"/>
    </source>
</evidence>
<feature type="compositionally biased region" description="Pro residues" evidence="6">
    <location>
        <begin position="1"/>
        <end position="40"/>
    </location>
</feature>
<feature type="domain" description="RDD" evidence="8">
    <location>
        <begin position="68"/>
        <end position="219"/>
    </location>
</feature>
<comment type="caution">
    <text evidence="9">The sequence shown here is derived from an EMBL/GenBank/DDBJ whole genome shotgun (WGS) entry which is preliminary data.</text>
</comment>
<evidence type="ECO:0000256" key="4">
    <source>
        <dbReference type="ARBA" id="ARBA00022989"/>
    </source>
</evidence>
<feature type="transmembrane region" description="Helical" evidence="7">
    <location>
        <begin position="83"/>
        <end position="106"/>
    </location>
</feature>
<evidence type="ECO:0000256" key="7">
    <source>
        <dbReference type="SAM" id="Phobius"/>
    </source>
</evidence>
<gene>
    <name evidence="9" type="ORF">G5C66_05690</name>
</gene>
<dbReference type="Pfam" id="PF06271">
    <property type="entry name" value="RDD"/>
    <property type="match status" value="1"/>
</dbReference>
<dbReference type="EMBL" id="JAALAA010000004">
    <property type="protein sequence ID" value="NGN92231.1"/>
    <property type="molecule type" value="Genomic_DNA"/>
</dbReference>
<evidence type="ECO:0000256" key="3">
    <source>
        <dbReference type="ARBA" id="ARBA00022692"/>
    </source>
</evidence>
<protein>
    <submittedName>
        <fullName evidence="9">RDD family protein</fullName>
    </submittedName>
</protein>
<keyword evidence="3 7" id="KW-0812">Transmembrane</keyword>
<dbReference type="InterPro" id="IPR010432">
    <property type="entry name" value="RDD"/>
</dbReference>
<dbReference type="PANTHER" id="PTHR36115:SF6">
    <property type="entry name" value="PROLINE-RICH ANTIGEN HOMOLOG"/>
    <property type="match status" value="1"/>
</dbReference>
<keyword evidence="5 7" id="KW-0472">Membrane</keyword>
<feature type="region of interest" description="Disordered" evidence="6">
    <location>
        <begin position="1"/>
        <end position="45"/>
    </location>
</feature>
<dbReference type="PANTHER" id="PTHR36115">
    <property type="entry name" value="PROLINE-RICH ANTIGEN HOMOLOG-RELATED"/>
    <property type="match status" value="1"/>
</dbReference>
<sequence>MSNYGPPPGAPQDPSGQPLPPTPPPTPAYGQPSAPPPPPASGYGAPAAPTGYGAAPAGYGYGAPTRPYASWGARVGAAIIDGLVAMVAMIPFWIGYGLLIGGAAAGGVSEYDPNTGMYTSAGEPNGALMAIGGLLMFIGFLVSLAFLYWNYGLKQGKTGYSIGKGVLGIKVVKEADGQVLGTWLSIGRFFVHYLDQLACYIGYLWPLWDDKRQTFADKILSTIVVVEPKK</sequence>
<keyword evidence="10" id="KW-1185">Reference proteome</keyword>